<evidence type="ECO:0000313" key="2">
    <source>
        <dbReference type="Proteomes" id="UP000017820"/>
    </source>
</evidence>
<dbReference type="Proteomes" id="UP000017820">
    <property type="component" value="Unassembled WGS sequence"/>
</dbReference>
<sequence length="190" mass="21961">MHPVELTFYKLVSKEIELSTFESWVYSETALEQTLSSDDYLEIISINYKTASGLYEAQKVLSKYFSMGKYYDWSIRNALCKIIEKPNDVHKYVEQCYDLYCEGFGFMDNLGLGYGLGLTCSDDFNGKVDDFYPQIIEEAKRVMLWLDSGKIVITGHSGEYHGVEYNDNRSAKEKEPTGYKIQKKSDSIRF</sequence>
<dbReference type="RefSeq" id="WP_023401117.1">
    <property type="nucleotide sequence ID" value="NZ_AUSV01000113.1"/>
</dbReference>
<dbReference type="PATRIC" id="fig|1353533.3.peg.4271"/>
<accession>V4HL17</accession>
<dbReference type="AlphaFoldDB" id="V4HL17"/>
<protein>
    <submittedName>
        <fullName evidence="1">Uncharacterized protein</fullName>
    </submittedName>
</protein>
<organism evidence="1 2">
    <name type="scientific">Pseudoalteromonas luteoviolacea (strain 2ta16)</name>
    <dbReference type="NCBI Taxonomy" id="1353533"/>
    <lineage>
        <taxon>Bacteria</taxon>
        <taxon>Pseudomonadati</taxon>
        <taxon>Pseudomonadota</taxon>
        <taxon>Gammaproteobacteria</taxon>
        <taxon>Alteromonadales</taxon>
        <taxon>Pseudoalteromonadaceae</taxon>
        <taxon>Pseudoalteromonas</taxon>
    </lineage>
</organism>
<dbReference type="EMBL" id="AUSV01000113">
    <property type="protein sequence ID" value="ESP91515.1"/>
    <property type="molecule type" value="Genomic_DNA"/>
</dbReference>
<gene>
    <name evidence="1" type="ORF">PL2TA16_00314</name>
</gene>
<proteinExistence type="predicted"/>
<reference evidence="1 2" key="1">
    <citation type="submission" date="2013-07" db="EMBL/GenBank/DDBJ databases">
        <title>Draft genome sequence of Pseudoalteromonas luteoviolacea 2ta16.</title>
        <authorList>
            <person name="Allen E.E."/>
            <person name="Azam F."/>
            <person name="Podell S."/>
        </authorList>
    </citation>
    <scope>NUCLEOTIDE SEQUENCE [LARGE SCALE GENOMIC DNA]</scope>
    <source>
        <strain evidence="1 2">2ta16</strain>
    </source>
</reference>
<evidence type="ECO:0000313" key="1">
    <source>
        <dbReference type="EMBL" id="ESP91515.1"/>
    </source>
</evidence>
<comment type="caution">
    <text evidence="1">The sequence shown here is derived from an EMBL/GenBank/DDBJ whole genome shotgun (WGS) entry which is preliminary data.</text>
</comment>
<name>V4HL17_PSEL2</name>
<dbReference type="GeneID" id="29919706"/>